<accession>A0A9X0D5W3</accession>
<name>A0A9X0D5W3_9CNID</name>
<keyword evidence="1" id="KW-0472">Membrane</keyword>
<comment type="caution">
    <text evidence="2">The sequence shown here is derived from an EMBL/GenBank/DDBJ whole genome shotgun (WGS) entry which is preliminary data.</text>
</comment>
<dbReference type="AlphaFoldDB" id="A0A9X0D5W3"/>
<keyword evidence="1" id="KW-0812">Transmembrane</keyword>
<sequence>MFPAHLSVNDLGVFAVVMVLGLIVVLLFMFDFRGASKGPSIPGEEPSDPEMGNLGDMGKAGSLHEYLMLLHEKYGTIAGFWWAKNICC</sequence>
<evidence type="ECO:0000313" key="2">
    <source>
        <dbReference type="EMBL" id="KAJ7388020.1"/>
    </source>
</evidence>
<feature type="transmembrane region" description="Helical" evidence="1">
    <location>
        <begin position="12"/>
        <end position="30"/>
    </location>
</feature>
<evidence type="ECO:0000256" key="1">
    <source>
        <dbReference type="SAM" id="Phobius"/>
    </source>
</evidence>
<dbReference type="InterPro" id="IPR052666">
    <property type="entry name" value="CYP450_20A1-like"/>
</dbReference>
<gene>
    <name evidence="2" type="ORF">OS493_040336</name>
</gene>
<keyword evidence="3" id="KW-1185">Reference proteome</keyword>
<dbReference type="GO" id="GO:0016020">
    <property type="term" value="C:membrane"/>
    <property type="evidence" value="ECO:0007669"/>
    <property type="project" value="TreeGrafter"/>
</dbReference>
<dbReference type="PANTHER" id="PTHR24280">
    <property type="entry name" value="CYTOCHROME P450 20A1"/>
    <property type="match status" value="1"/>
</dbReference>
<protein>
    <submittedName>
        <fullName evidence="2">Uncharacterized protein</fullName>
    </submittedName>
</protein>
<organism evidence="2 3">
    <name type="scientific">Desmophyllum pertusum</name>
    <dbReference type="NCBI Taxonomy" id="174260"/>
    <lineage>
        <taxon>Eukaryota</taxon>
        <taxon>Metazoa</taxon>
        <taxon>Cnidaria</taxon>
        <taxon>Anthozoa</taxon>
        <taxon>Hexacorallia</taxon>
        <taxon>Scleractinia</taxon>
        <taxon>Caryophylliina</taxon>
        <taxon>Caryophylliidae</taxon>
        <taxon>Desmophyllum</taxon>
    </lineage>
</organism>
<dbReference type="PANTHER" id="PTHR24280:SF4">
    <property type="entry name" value="CYTOCHROME P450 20A1"/>
    <property type="match status" value="1"/>
</dbReference>
<keyword evidence="1" id="KW-1133">Transmembrane helix</keyword>
<dbReference type="EMBL" id="MU825741">
    <property type="protein sequence ID" value="KAJ7388020.1"/>
    <property type="molecule type" value="Genomic_DNA"/>
</dbReference>
<proteinExistence type="predicted"/>
<evidence type="ECO:0000313" key="3">
    <source>
        <dbReference type="Proteomes" id="UP001163046"/>
    </source>
</evidence>
<dbReference type="OrthoDB" id="1470350at2759"/>
<dbReference type="Proteomes" id="UP001163046">
    <property type="component" value="Unassembled WGS sequence"/>
</dbReference>
<reference evidence="2" key="1">
    <citation type="submission" date="2023-01" db="EMBL/GenBank/DDBJ databases">
        <title>Genome assembly of the deep-sea coral Lophelia pertusa.</title>
        <authorList>
            <person name="Herrera S."/>
            <person name="Cordes E."/>
        </authorList>
    </citation>
    <scope>NUCLEOTIDE SEQUENCE</scope>
    <source>
        <strain evidence="2">USNM1676648</strain>
        <tissue evidence="2">Polyp</tissue>
    </source>
</reference>